<protein>
    <submittedName>
        <fullName evidence="2">DUF1007 family protein</fullName>
    </submittedName>
</protein>
<dbReference type="Pfam" id="PF06226">
    <property type="entry name" value="DUF1007"/>
    <property type="match status" value="1"/>
</dbReference>
<keyword evidence="1" id="KW-0732">Signal</keyword>
<feature type="signal peptide" evidence="1">
    <location>
        <begin position="1"/>
        <end position="28"/>
    </location>
</feature>
<gene>
    <name evidence="2" type="ORF">U0042_25870</name>
</gene>
<dbReference type="InterPro" id="IPR010412">
    <property type="entry name" value="DUF1007"/>
</dbReference>
<keyword evidence="3" id="KW-1185">Reference proteome</keyword>
<name>A0ABZ0WJB8_9BURK</name>
<evidence type="ECO:0000313" key="2">
    <source>
        <dbReference type="EMBL" id="WQD77437.1"/>
    </source>
</evidence>
<dbReference type="RefSeq" id="WP_114814240.1">
    <property type="nucleotide sequence ID" value="NZ_CP139965.1"/>
</dbReference>
<sequence length="201" mass="21564">MPHVSRFSVSSIRAFLACLLASASLAQAHPHVWVAYTASVRMSGTSIVALDERWRFTEGFPVQLVGVGQMPAQGLLDAALTKRFHDEAFVSLAHASYFTHLFVDGRAQVFGAPTGFQVSVEDGKITYAFRLPLAAPVDVRGKSVELGVWDPSYYVDYEMDSGEAVSLGAGAPGACSIRSFVDKAHPIFNGFVLPHASAIAC</sequence>
<organism evidence="2 3">
    <name type="scientific">Paraburkholderia kururiensis</name>
    <dbReference type="NCBI Taxonomy" id="984307"/>
    <lineage>
        <taxon>Bacteria</taxon>
        <taxon>Pseudomonadati</taxon>
        <taxon>Pseudomonadota</taxon>
        <taxon>Betaproteobacteria</taxon>
        <taxon>Burkholderiales</taxon>
        <taxon>Burkholderiaceae</taxon>
        <taxon>Paraburkholderia</taxon>
    </lineage>
</organism>
<proteinExistence type="predicted"/>
<dbReference type="Proteomes" id="UP001325479">
    <property type="component" value="Chromosome"/>
</dbReference>
<feature type="chain" id="PRO_5047392417" evidence="1">
    <location>
        <begin position="29"/>
        <end position="201"/>
    </location>
</feature>
<dbReference type="EMBL" id="CP139965">
    <property type="protein sequence ID" value="WQD77437.1"/>
    <property type="molecule type" value="Genomic_DNA"/>
</dbReference>
<reference evidence="2 3" key="1">
    <citation type="submission" date="2023-12" db="EMBL/GenBank/DDBJ databases">
        <title>Genome sequencing and assembly of bacterial species from a model synthetic community.</title>
        <authorList>
            <person name="Hogle S.L."/>
        </authorList>
    </citation>
    <scope>NUCLEOTIDE SEQUENCE [LARGE SCALE GENOMIC DNA]</scope>
    <source>
        <strain evidence="2 3">HAMBI 2494</strain>
    </source>
</reference>
<accession>A0ABZ0WJB8</accession>
<evidence type="ECO:0000256" key="1">
    <source>
        <dbReference type="SAM" id="SignalP"/>
    </source>
</evidence>
<evidence type="ECO:0000313" key="3">
    <source>
        <dbReference type="Proteomes" id="UP001325479"/>
    </source>
</evidence>